<evidence type="ECO:0000313" key="2">
    <source>
        <dbReference type="EMBL" id="KAJ7320396.1"/>
    </source>
</evidence>
<dbReference type="PANTHER" id="PTHR11505">
    <property type="entry name" value="L1 TRANSPOSABLE ELEMENT-RELATED"/>
    <property type="match status" value="1"/>
</dbReference>
<dbReference type="Gene3D" id="3.30.70.1820">
    <property type="entry name" value="L1 transposable element, RRM domain"/>
    <property type="match status" value="1"/>
</dbReference>
<organism evidence="2 3">
    <name type="scientific">Phrynocephalus forsythii</name>
    <dbReference type="NCBI Taxonomy" id="171643"/>
    <lineage>
        <taxon>Eukaryota</taxon>
        <taxon>Metazoa</taxon>
        <taxon>Chordata</taxon>
        <taxon>Craniata</taxon>
        <taxon>Vertebrata</taxon>
        <taxon>Euteleostomi</taxon>
        <taxon>Lepidosauria</taxon>
        <taxon>Squamata</taxon>
        <taxon>Bifurcata</taxon>
        <taxon>Unidentata</taxon>
        <taxon>Episquamata</taxon>
        <taxon>Toxicofera</taxon>
        <taxon>Iguania</taxon>
        <taxon>Acrodonta</taxon>
        <taxon>Agamidae</taxon>
        <taxon>Agaminae</taxon>
        <taxon>Phrynocephalus</taxon>
    </lineage>
</organism>
<evidence type="ECO:0000256" key="1">
    <source>
        <dbReference type="SAM" id="Coils"/>
    </source>
</evidence>
<name>A0A9Q0XMS7_9SAUR</name>
<reference evidence="2" key="1">
    <citation type="journal article" date="2023" name="DNA Res.">
        <title>Chromosome-level genome assembly of Phrynocephalus forsythii using third-generation DNA sequencing and Hi-C analysis.</title>
        <authorList>
            <person name="Qi Y."/>
            <person name="Zhao W."/>
            <person name="Zhao Y."/>
            <person name="Niu C."/>
            <person name="Cao S."/>
            <person name="Zhang Y."/>
        </authorList>
    </citation>
    <scope>NUCLEOTIDE SEQUENCE</scope>
    <source>
        <tissue evidence="2">Muscle</tissue>
    </source>
</reference>
<evidence type="ECO:0000313" key="3">
    <source>
        <dbReference type="Proteomes" id="UP001142489"/>
    </source>
</evidence>
<comment type="caution">
    <text evidence="2">The sequence shown here is derived from an EMBL/GenBank/DDBJ whole genome shotgun (WGS) entry which is preliminary data.</text>
</comment>
<keyword evidence="3" id="KW-1185">Reference proteome</keyword>
<sequence length="212" mass="24602">QSKTVQAVKEEISKTVRAELRRVIQEDLTELIQQENRKLNDSIKKLVENVSDLSVDVTALEKRVDQTELRLKKMENRVVQAEDRQRRKNVRLVGLSELINAKDIIPELLSLLAANNVGVISQNDIERAHRELRPKPKDSARPRDVIVALCKERLADQLLKETRKKGSLNYKGATMRFFPDLSLETSRRRQEMRPYTRELTAANCRFTWIYPA</sequence>
<feature type="non-terminal residue" evidence="2">
    <location>
        <position position="212"/>
    </location>
</feature>
<feature type="non-terminal residue" evidence="2">
    <location>
        <position position="1"/>
    </location>
</feature>
<protein>
    <submittedName>
        <fullName evidence="2">Uncharacterized protein</fullName>
    </submittedName>
</protein>
<dbReference type="InterPro" id="IPR004244">
    <property type="entry name" value="Transposase_22"/>
</dbReference>
<dbReference type="Proteomes" id="UP001142489">
    <property type="component" value="Unassembled WGS sequence"/>
</dbReference>
<gene>
    <name evidence="2" type="ORF">JRQ81_019907</name>
</gene>
<dbReference type="EMBL" id="JAPFRF010000010">
    <property type="protein sequence ID" value="KAJ7320396.1"/>
    <property type="molecule type" value="Genomic_DNA"/>
</dbReference>
<dbReference type="AlphaFoldDB" id="A0A9Q0XMS7"/>
<dbReference type="OrthoDB" id="9909646at2759"/>
<feature type="coiled-coil region" evidence="1">
    <location>
        <begin position="25"/>
        <end position="91"/>
    </location>
</feature>
<keyword evidence="1" id="KW-0175">Coiled coil</keyword>
<proteinExistence type="predicted"/>
<accession>A0A9Q0XMS7</accession>